<evidence type="ECO:0000313" key="2">
    <source>
        <dbReference type="EMBL" id="KAF9979547.1"/>
    </source>
</evidence>
<comment type="caution">
    <text evidence="2">The sequence shown here is derived from an EMBL/GenBank/DDBJ whole genome shotgun (WGS) entry which is preliminary data.</text>
</comment>
<sequence length="792" mass="88692">MQSSPSISTTSSTADSTSTSPSTADKVLSKIEGQAMPFVGLFGVAGCGKTRTAIEMLCKKWGFYFNGSETDYGSTDLPNLVNEIKARKEYQGGNDAANTRVHILALALVLSRIMVLSRCLEIGGATFTCRQWMLLQVAGLNLGAKDFFSSLFNKIADKIHAHNIDILTMRTLIRDRFSSLRQCLQRLASGTPFQPSKILLVIDEAQILGKDDWGAFVSSQAPQGTIVKPSPDPVNQNHRRPLLSPLVRGFYQVPEETSQICVVPCGTGLSIYQMDWLMGSAPGPKNHEENLKPFRDFDGWDGVEQVRKYRALVRHSLTTEESKAIFDVYVPEASIGFLFERLRGRFRPIVSTIERMVASGHDNERNFDWKTAVLDTEKGLISTDNGFFTKGNIAFDIHRMVNRVRVDPSRYEGLQDTENQFLRGDFTVLNHEEAHLVEASVGRLKKVGQQMKTVLDEPFVLRAALNYFRRFNSGFHGILSLYFSLPQRASDLGHCWEYTVLPSLASTFNDKVLSESALIPRSPHLVPVFAFNNENLSDAVLVPYCLQASVDNDIDVSYENPVSPTVESGQDNLTWIDAVLTRRARIVGLDEHMYGISHDRISLGEFLEAHVRNDSRSSRDGTQVPAFYYPAENPTGPDIVFVLQFEDKGCCPVFIQMKLCVSLKDQDVQKAFGTVMAHAVQGHLGETKLETFCTISPKLFLGVVATYPLELPASFESLLSRPTTRNQSRNAEVKRRLWGMLLKIDANNIDRVFPENHVKALDQLKGVKRKLEEVNSDPVDEYPYKQSQTWLP</sequence>
<dbReference type="OrthoDB" id="2393824at2759"/>
<dbReference type="SUPFAM" id="SSF52540">
    <property type="entry name" value="P-loop containing nucleoside triphosphate hydrolases"/>
    <property type="match status" value="1"/>
</dbReference>
<keyword evidence="3" id="KW-1185">Reference proteome</keyword>
<name>A0A9P6M8G6_9FUNG</name>
<dbReference type="AlphaFoldDB" id="A0A9P6M8G6"/>
<accession>A0A9P6M8G6</accession>
<evidence type="ECO:0000313" key="3">
    <source>
        <dbReference type="Proteomes" id="UP000749646"/>
    </source>
</evidence>
<protein>
    <submittedName>
        <fullName evidence="2">Uncharacterized protein</fullName>
    </submittedName>
</protein>
<dbReference type="Proteomes" id="UP000749646">
    <property type="component" value="Unassembled WGS sequence"/>
</dbReference>
<evidence type="ECO:0000256" key="1">
    <source>
        <dbReference type="SAM" id="MobiDB-lite"/>
    </source>
</evidence>
<dbReference type="EMBL" id="JAAAHW010004029">
    <property type="protein sequence ID" value="KAF9979547.1"/>
    <property type="molecule type" value="Genomic_DNA"/>
</dbReference>
<feature type="region of interest" description="Disordered" evidence="1">
    <location>
        <begin position="1"/>
        <end position="25"/>
    </location>
</feature>
<reference evidence="2" key="1">
    <citation type="journal article" date="2020" name="Fungal Divers.">
        <title>Resolving the Mortierellaceae phylogeny through synthesis of multi-gene phylogenetics and phylogenomics.</title>
        <authorList>
            <person name="Vandepol N."/>
            <person name="Liber J."/>
            <person name="Desiro A."/>
            <person name="Na H."/>
            <person name="Kennedy M."/>
            <person name="Barry K."/>
            <person name="Grigoriev I.V."/>
            <person name="Miller A.N."/>
            <person name="O'Donnell K."/>
            <person name="Stajich J.E."/>
            <person name="Bonito G."/>
        </authorList>
    </citation>
    <scope>NUCLEOTIDE SEQUENCE</scope>
    <source>
        <strain evidence="2">MES-2147</strain>
    </source>
</reference>
<organism evidence="2 3">
    <name type="scientific">Modicella reniformis</name>
    <dbReference type="NCBI Taxonomy" id="1440133"/>
    <lineage>
        <taxon>Eukaryota</taxon>
        <taxon>Fungi</taxon>
        <taxon>Fungi incertae sedis</taxon>
        <taxon>Mucoromycota</taxon>
        <taxon>Mortierellomycotina</taxon>
        <taxon>Mortierellomycetes</taxon>
        <taxon>Mortierellales</taxon>
        <taxon>Mortierellaceae</taxon>
        <taxon>Modicella</taxon>
    </lineage>
</organism>
<proteinExistence type="predicted"/>
<gene>
    <name evidence="2" type="ORF">BGZ65_006394</name>
</gene>
<dbReference type="InterPro" id="IPR027417">
    <property type="entry name" value="P-loop_NTPase"/>
</dbReference>